<dbReference type="Gene3D" id="3.30.540.10">
    <property type="entry name" value="Fructose-1,6-Bisphosphatase, subunit A, domain 1"/>
    <property type="match status" value="1"/>
</dbReference>
<reference evidence="1 2" key="1">
    <citation type="submission" date="2024-06" db="EMBL/GenBank/DDBJ databases">
        <title>The Natural Products Discovery Center: Release of the First 8490 Sequenced Strains for Exploring Actinobacteria Biosynthetic Diversity.</title>
        <authorList>
            <person name="Kalkreuter E."/>
            <person name="Kautsar S.A."/>
            <person name="Yang D."/>
            <person name="Bader C.D."/>
            <person name="Teijaro C.N."/>
            <person name="Fluegel L."/>
            <person name="Davis C.M."/>
            <person name="Simpson J.R."/>
            <person name="Lauterbach L."/>
            <person name="Steele A.D."/>
            <person name="Gui C."/>
            <person name="Meng S."/>
            <person name="Li G."/>
            <person name="Viehrig K."/>
            <person name="Ye F."/>
            <person name="Su P."/>
            <person name="Kiefer A.F."/>
            <person name="Nichols A."/>
            <person name="Cepeda A.J."/>
            <person name="Yan W."/>
            <person name="Fan B."/>
            <person name="Jiang Y."/>
            <person name="Adhikari A."/>
            <person name="Zheng C.-J."/>
            <person name="Schuster L."/>
            <person name="Cowan T.M."/>
            <person name="Smanski M.J."/>
            <person name="Chevrette M.G."/>
            <person name="De Carvalho L.P.S."/>
            <person name="Shen B."/>
        </authorList>
    </citation>
    <scope>NUCLEOTIDE SEQUENCE [LARGE SCALE GENOMIC DNA]</scope>
    <source>
        <strain evidence="1 2">NPDC001166</strain>
    </source>
</reference>
<protein>
    <submittedName>
        <fullName evidence="1">Inositol monophosphatase</fullName>
    </submittedName>
</protein>
<accession>A0ABV1UKT9</accession>
<dbReference type="Proteomes" id="UP001470023">
    <property type="component" value="Unassembled WGS sequence"/>
</dbReference>
<proteinExistence type="predicted"/>
<evidence type="ECO:0000313" key="1">
    <source>
        <dbReference type="EMBL" id="MER6433787.1"/>
    </source>
</evidence>
<dbReference type="PANTHER" id="PTHR20854">
    <property type="entry name" value="INOSITOL MONOPHOSPHATASE"/>
    <property type="match status" value="1"/>
</dbReference>
<dbReference type="EMBL" id="JBEPAZ010000069">
    <property type="protein sequence ID" value="MER6433787.1"/>
    <property type="molecule type" value="Genomic_DNA"/>
</dbReference>
<dbReference type="Gene3D" id="3.40.190.80">
    <property type="match status" value="1"/>
</dbReference>
<sequence>MKKSAFQDELRFAQWFAGRAGEQIRRAVGSQTGTAKADGTPVTDTDREVNDRFIRLARWRFPGDDVLGEEASNSAGAAASGRTWVIDPIDGTQYFLLGVPVHMVSIALVDRGTPVVAVAHNPSTSEFFWATRGGGAYRDGVRLSVSARDGRREVAIVRGSGVLQGVGGLASGHLLAVDWRSGCSTVPYSTALPTVFTGCKIAEGSWDGDLYDGAGAHDVAAVCLLVREAGGKVTDARGRDQRYDRDVSGCVLSNGLIHEDLLRHWAPVGDGRVLRAC</sequence>
<dbReference type="SUPFAM" id="SSF56655">
    <property type="entry name" value="Carbohydrate phosphatase"/>
    <property type="match status" value="1"/>
</dbReference>
<gene>
    <name evidence="1" type="ORF">ABT272_39695</name>
</gene>
<evidence type="ECO:0000313" key="2">
    <source>
        <dbReference type="Proteomes" id="UP001470023"/>
    </source>
</evidence>
<dbReference type="PANTHER" id="PTHR20854:SF4">
    <property type="entry name" value="INOSITOL-1-MONOPHOSPHATASE-RELATED"/>
    <property type="match status" value="1"/>
</dbReference>
<organism evidence="1 2">
    <name type="scientific">Streptomyces sp. 900105245</name>
    <dbReference type="NCBI Taxonomy" id="3154379"/>
    <lineage>
        <taxon>Bacteria</taxon>
        <taxon>Bacillati</taxon>
        <taxon>Actinomycetota</taxon>
        <taxon>Actinomycetes</taxon>
        <taxon>Kitasatosporales</taxon>
        <taxon>Streptomycetaceae</taxon>
        <taxon>Streptomyces</taxon>
    </lineage>
</organism>
<dbReference type="InterPro" id="IPR000760">
    <property type="entry name" value="Inositol_monophosphatase-like"/>
</dbReference>
<dbReference type="RefSeq" id="WP_352065799.1">
    <property type="nucleotide sequence ID" value="NZ_JBEPAZ010000069.1"/>
</dbReference>
<dbReference type="Pfam" id="PF00459">
    <property type="entry name" value="Inositol_P"/>
    <property type="match status" value="1"/>
</dbReference>
<keyword evidence="2" id="KW-1185">Reference proteome</keyword>
<comment type="caution">
    <text evidence="1">The sequence shown here is derived from an EMBL/GenBank/DDBJ whole genome shotgun (WGS) entry which is preliminary data.</text>
</comment>
<name>A0ABV1UKT9_9ACTN</name>
<dbReference type="PRINTS" id="PR00377">
    <property type="entry name" value="IMPHPHTASES"/>
</dbReference>